<evidence type="ECO:0000313" key="1">
    <source>
        <dbReference type="EMBL" id="CAF4626486.1"/>
    </source>
</evidence>
<dbReference type="Proteomes" id="UP000681722">
    <property type="component" value="Unassembled WGS sequence"/>
</dbReference>
<dbReference type="EMBL" id="CAJOBC010135181">
    <property type="protein sequence ID" value="CAF4626486.1"/>
    <property type="molecule type" value="Genomic_DNA"/>
</dbReference>
<sequence length="153" mass="19072">EKIDKLKTMSYKRHKEKLEEFFVKLKLKYQNDLENYQQRNNFQFELKEYSKHCAKSNKRKQELRVFYCEKLQDDLKVKHYFKIFLLKYKKDVFKLVLNESKRYIPRSNLFNDCLSHDRQYNLYMDKDQLELIYQFVVEVYNSVDIDQFYALVE</sequence>
<accession>A0A8S2ZGC5</accession>
<feature type="non-terminal residue" evidence="1">
    <location>
        <position position="1"/>
    </location>
</feature>
<comment type="caution">
    <text evidence="1">The sequence shown here is derived from an EMBL/GenBank/DDBJ whole genome shotgun (WGS) entry which is preliminary data.</text>
</comment>
<evidence type="ECO:0000313" key="2">
    <source>
        <dbReference type="Proteomes" id="UP000681722"/>
    </source>
</evidence>
<dbReference type="AlphaFoldDB" id="A0A8S2ZGC5"/>
<gene>
    <name evidence="1" type="ORF">SRO942_LOCUS49706</name>
</gene>
<name>A0A8S2ZGC5_9BILA</name>
<organism evidence="1 2">
    <name type="scientific">Didymodactylos carnosus</name>
    <dbReference type="NCBI Taxonomy" id="1234261"/>
    <lineage>
        <taxon>Eukaryota</taxon>
        <taxon>Metazoa</taxon>
        <taxon>Spiralia</taxon>
        <taxon>Gnathifera</taxon>
        <taxon>Rotifera</taxon>
        <taxon>Eurotatoria</taxon>
        <taxon>Bdelloidea</taxon>
        <taxon>Philodinida</taxon>
        <taxon>Philodinidae</taxon>
        <taxon>Didymodactylos</taxon>
    </lineage>
</organism>
<protein>
    <submittedName>
        <fullName evidence="1">Uncharacterized protein</fullName>
    </submittedName>
</protein>
<reference evidence="1" key="1">
    <citation type="submission" date="2021-02" db="EMBL/GenBank/DDBJ databases">
        <authorList>
            <person name="Nowell W R."/>
        </authorList>
    </citation>
    <scope>NUCLEOTIDE SEQUENCE</scope>
</reference>
<proteinExistence type="predicted"/>